<evidence type="ECO:0000259" key="2">
    <source>
        <dbReference type="Pfam" id="PF00551"/>
    </source>
</evidence>
<gene>
    <name evidence="3" type="ORF">B0T14DRAFT_509636</name>
</gene>
<evidence type="ECO:0000313" key="3">
    <source>
        <dbReference type="EMBL" id="KAK0626291.1"/>
    </source>
</evidence>
<dbReference type="AlphaFoldDB" id="A0AA39X349"/>
<keyword evidence="4" id="KW-1185">Reference proteome</keyword>
<dbReference type="GO" id="GO:0005739">
    <property type="term" value="C:mitochondrion"/>
    <property type="evidence" value="ECO:0007669"/>
    <property type="project" value="TreeGrafter"/>
</dbReference>
<protein>
    <recommendedName>
        <fullName evidence="1">methionyl-tRNA formyltransferase</fullName>
        <ecNumber evidence="1">2.1.2.9</ecNumber>
    </recommendedName>
</protein>
<dbReference type="EC" id="2.1.2.9" evidence="1"/>
<accession>A0AA39X349</accession>
<feature type="domain" description="Formyl transferase N-terminal" evidence="2">
    <location>
        <begin position="49"/>
        <end position="236"/>
    </location>
</feature>
<sequence>MRSPSLLAALRRPATVRISWLSRSCYSTQKSLALDPLSTQPKKITEPLRILFCGSDDFSCASLQALFREQVRTEARHIKSIDVVVRPPKPTGRGNKNLVRSPLHILAEDKLGIRVHQRDTFTGWNMDFRELYGNRINLIIAVSFGLFVPPRLIRAAKYGGLNVHPSLLPDLRGPAPIHHALLLNRQRTGTTLQTLSEESFDTGTVLQQWPVGIEASDTFETLLARLTKKSASILVDGIRRRLYVPPLIPAGWIPTPEERTHLAHAPKITTEDRRIRWDRPLSVDFIARQHRALGPLWTTMPSPKKTGEMVRISLDEITLKPPTGEKSPELLDQRINFGPENATLWYTAAKDKAAIWMGIDRGKSSPHIRVGKIKVEGGVWCDAWQVVRRFGQVD</sequence>
<dbReference type="PANTHER" id="PTHR11138:SF5">
    <property type="entry name" value="METHIONYL-TRNA FORMYLTRANSFERASE, MITOCHONDRIAL"/>
    <property type="match status" value="1"/>
</dbReference>
<name>A0AA39X349_9PEZI</name>
<evidence type="ECO:0000256" key="1">
    <source>
        <dbReference type="ARBA" id="ARBA00012261"/>
    </source>
</evidence>
<dbReference type="InterPro" id="IPR041711">
    <property type="entry name" value="Met-tRNA-FMT_N"/>
</dbReference>
<organism evidence="3 4">
    <name type="scientific">Immersiella caudata</name>
    <dbReference type="NCBI Taxonomy" id="314043"/>
    <lineage>
        <taxon>Eukaryota</taxon>
        <taxon>Fungi</taxon>
        <taxon>Dikarya</taxon>
        <taxon>Ascomycota</taxon>
        <taxon>Pezizomycotina</taxon>
        <taxon>Sordariomycetes</taxon>
        <taxon>Sordariomycetidae</taxon>
        <taxon>Sordariales</taxon>
        <taxon>Lasiosphaeriaceae</taxon>
        <taxon>Immersiella</taxon>
    </lineage>
</organism>
<dbReference type="InterPro" id="IPR036477">
    <property type="entry name" value="Formyl_transf_N_sf"/>
</dbReference>
<evidence type="ECO:0000313" key="4">
    <source>
        <dbReference type="Proteomes" id="UP001175000"/>
    </source>
</evidence>
<comment type="caution">
    <text evidence="3">The sequence shown here is derived from an EMBL/GenBank/DDBJ whole genome shotgun (WGS) entry which is preliminary data.</text>
</comment>
<dbReference type="CDD" id="cd08646">
    <property type="entry name" value="FMT_core_Met-tRNA-FMT_N"/>
    <property type="match status" value="1"/>
</dbReference>
<dbReference type="Pfam" id="PF00551">
    <property type="entry name" value="Formyl_trans_N"/>
    <property type="match status" value="1"/>
</dbReference>
<dbReference type="Gene3D" id="3.40.50.12230">
    <property type="match status" value="1"/>
</dbReference>
<dbReference type="Proteomes" id="UP001175000">
    <property type="component" value="Unassembled WGS sequence"/>
</dbReference>
<dbReference type="InterPro" id="IPR002376">
    <property type="entry name" value="Formyl_transf_N"/>
</dbReference>
<reference evidence="3" key="1">
    <citation type="submission" date="2023-06" db="EMBL/GenBank/DDBJ databases">
        <title>Genome-scale phylogeny and comparative genomics of the fungal order Sordariales.</title>
        <authorList>
            <consortium name="Lawrence Berkeley National Laboratory"/>
            <person name="Hensen N."/>
            <person name="Bonometti L."/>
            <person name="Westerberg I."/>
            <person name="Brannstrom I.O."/>
            <person name="Guillou S."/>
            <person name="Cros-Aarteil S."/>
            <person name="Calhoun S."/>
            <person name="Haridas S."/>
            <person name="Kuo A."/>
            <person name="Mondo S."/>
            <person name="Pangilinan J."/>
            <person name="Riley R."/>
            <person name="Labutti K."/>
            <person name="Andreopoulos B."/>
            <person name="Lipzen A."/>
            <person name="Chen C."/>
            <person name="Yanf M."/>
            <person name="Daum C."/>
            <person name="Ng V."/>
            <person name="Clum A."/>
            <person name="Steindorff A."/>
            <person name="Ohm R."/>
            <person name="Martin F."/>
            <person name="Silar P."/>
            <person name="Natvig D."/>
            <person name="Lalanne C."/>
            <person name="Gautier V."/>
            <person name="Ament-Velasquez S.L."/>
            <person name="Kruys A."/>
            <person name="Hutchinson M.I."/>
            <person name="Powell A.J."/>
            <person name="Barry K."/>
            <person name="Miller A.N."/>
            <person name="Grigoriev I.V."/>
            <person name="Debuchy R."/>
            <person name="Gladieux P."/>
            <person name="Thoren M.H."/>
            <person name="Johannesson H."/>
        </authorList>
    </citation>
    <scope>NUCLEOTIDE SEQUENCE</scope>
    <source>
        <strain evidence="3">CBS 606.72</strain>
    </source>
</reference>
<dbReference type="GO" id="GO:0004479">
    <property type="term" value="F:methionyl-tRNA formyltransferase activity"/>
    <property type="evidence" value="ECO:0007669"/>
    <property type="project" value="UniProtKB-EC"/>
</dbReference>
<dbReference type="SUPFAM" id="SSF53328">
    <property type="entry name" value="Formyltransferase"/>
    <property type="match status" value="1"/>
</dbReference>
<dbReference type="PANTHER" id="PTHR11138">
    <property type="entry name" value="METHIONYL-TRNA FORMYLTRANSFERASE"/>
    <property type="match status" value="1"/>
</dbReference>
<proteinExistence type="predicted"/>
<dbReference type="EMBL" id="JAULSU010000002">
    <property type="protein sequence ID" value="KAK0626291.1"/>
    <property type="molecule type" value="Genomic_DNA"/>
</dbReference>
<keyword evidence="3" id="KW-0808">Transferase</keyword>